<dbReference type="PROSITE" id="PS00107">
    <property type="entry name" value="PROTEIN_KINASE_ATP"/>
    <property type="match status" value="1"/>
</dbReference>
<feature type="transmembrane region" description="Helical" evidence="22">
    <location>
        <begin position="706"/>
        <end position="727"/>
    </location>
</feature>
<dbReference type="FunFam" id="3.30.200.20:FF:000661">
    <property type="entry name" value="Serine-threonine protein kinase plant-type"/>
    <property type="match status" value="1"/>
</dbReference>
<dbReference type="PANTHER" id="PTHR48056">
    <property type="entry name" value="LRR RECEPTOR-LIKE SERINE/THREONINE-PROTEIN KINASE-RELATED"/>
    <property type="match status" value="1"/>
</dbReference>
<dbReference type="Gene3D" id="3.80.10.10">
    <property type="entry name" value="Ribonuclease Inhibitor"/>
    <property type="match status" value="4"/>
</dbReference>
<comment type="catalytic activity">
    <reaction evidence="19">
        <text>L-threonyl-[protein] + ATP = O-phospho-L-threonyl-[protein] + ADP + H(+)</text>
        <dbReference type="Rhea" id="RHEA:46608"/>
        <dbReference type="Rhea" id="RHEA-COMP:11060"/>
        <dbReference type="Rhea" id="RHEA-COMP:11605"/>
        <dbReference type="ChEBI" id="CHEBI:15378"/>
        <dbReference type="ChEBI" id="CHEBI:30013"/>
        <dbReference type="ChEBI" id="CHEBI:30616"/>
        <dbReference type="ChEBI" id="CHEBI:61977"/>
        <dbReference type="ChEBI" id="CHEBI:456216"/>
        <dbReference type="EC" id="2.7.11.1"/>
    </reaction>
</comment>
<evidence type="ECO:0000256" key="5">
    <source>
        <dbReference type="ARBA" id="ARBA00022527"/>
    </source>
</evidence>
<evidence type="ECO:0000256" key="11">
    <source>
        <dbReference type="ARBA" id="ARBA00022737"/>
    </source>
</evidence>
<dbReference type="InterPro" id="IPR050647">
    <property type="entry name" value="Plant_LRR-RLKs"/>
</dbReference>
<protein>
    <recommendedName>
        <fullName evidence="3">non-specific serine/threonine protein kinase</fullName>
        <ecNumber evidence="3">2.7.11.1</ecNumber>
    </recommendedName>
</protein>
<dbReference type="Gramene" id="ERN11551">
    <property type="protein sequence ID" value="ERN11551"/>
    <property type="gene ID" value="AMTR_s00022p00151480"/>
</dbReference>
<dbReference type="FunFam" id="1.10.510.10:FF:000358">
    <property type="entry name" value="Putative leucine-rich repeat receptor-like serine/threonine-protein kinase"/>
    <property type="match status" value="1"/>
</dbReference>
<sequence length="1058" mass="117217">MKLPHLLPFLTLILFAFAFSMTLPLMSESHLSLLNNRTDQQPLLSFKDHITSDPYNVLGDWNTRTNFCNWTGVSCSKSRQRVTYLNLTHTGLQGTLTPHIGNLSFLRVLALRNNSLQGSIPPEIGRLSRLQVLRVSQNQLEGKIPPSISGCKKLQRLILSYNRLEGSIPEELGILPNIKVMYLGFNSLTGSIPPSLGNLSTLEEIHLSSNRLHGSIPKKLGLLQKLKLLHLHHNFVRGTIPPSLGNLSSLETIHLGNNLLHGSIPKEIGLLGRLALLTFHANNLTGPIPSTFNISSLRGLDLRSNGLSGQLPTNMGFMLPNLENLNLGGNQLSGPIPTSLHNASKLNVIKLQHNQFNGPVPTSLGHLSLLEVLFLHGNQLENDPYSSYLSFIDYLTNCTILNELQLGDNHITGFLPNSIGNFSNNLQIFSIGGCHIKGSIPMSISNLHNLRCLDLSRNSLSGNLPSDIGRLQKIDRLLLNENKLEGSIPPEFGQLESLLELYLNDNMLSSPIPPSMNNLTKISHLYLGNNRLFGELPTEIWRQGLLEVDLSGNSFSGLLPQELGSSSMLITMNFSANRLFGNLPNSMGNLQALENLDLSLNSFQGTIPRTFGEMRSLKYMDISSNKLSGEIPRSLGSLNYLLFLNLSFNGFEGPIPSKGVFANITADSFIGNSRLCGPSKLKVPACPKNGTTPRSRSWTRSLAFEIPLGIICAFVFSLLCFVLVFFWRHELRIAITDGVSQIKGPRWISYCELRHATNNFNHSNLLGAGSFGCVYKGFLSDSSHVAIKVLDLQREGATKSFHAECTVMRKIRHRNLVKVITACCNLDFKALVLQFMPNGNLERWLYPQDHACCQLSFLQRLDIVINIADALEYLHHNYSVPIVHRDLKPSNVLLDEDMIAHVGDFGLARLIGEENFVTETSTIGTIGYIAPEYGTGGSITTGGDVYSFGVILFETFTRKRPIDSMFSNGLNLPKWVDQEYPDGMLQVVDGDLLMENISHNNGRNSRLQYSSSMHKCLSSVMEVGLLCTKERPNERINIRDATLNLKDARSSYIAILRA</sequence>
<keyword evidence="9 22" id="KW-0812">Transmembrane</keyword>
<feature type="domain" description="Protein kinase" evidence="24">
    <location>
        <begin position="760"/>
        <end position="1053"/>
    </location>
</feature>
<dbReference type="InterPro" id="IPR000719">
    <property type="entry name" value="Prot_kinase_dom"/>
</dbReference>
<dbReference type="EMBL" id="KI392687">
    <property type="protein sequence ID" value="ERN11551.1"/>
    <property type="molecule type" value="Genomic_DNA"/>
</dbReference>
<dbReference type="PROSITE" id="PS50011">
    <property type="entry name" value="PROTEIN_KINASE_DOM"/>
    <property type="match status" value="1"/>
</dbReference>
<keyword evidence="13" id="KW-0418">Kinase</keyword>
<dbReference type="GO" id="GO:0005886">
    <property type="term" value="C:plasma membrane"/>
    <property type="evidence" value="ECO:0007669"/>
    <property type="project" value="UniProtKB-SubCell"/>
</dbReference>
<keyword evidence="4" id="KW-1003">Cell membrane</keyword>
<keyword evidence="5" id="KW-0723">Serine/threonine-protein kinase</keyword>
<dbReference type="AlphaFoldDB" id="W1PV14"/>
<evidence type="ECO:0000256" key="6">
    <source>
        <dbReference type="ARBA" id="ARBA00022553"/>
    </source>
</evidence>
<evidence type="ECO:0000256" key="16">
    <source>
        <dbReference type="ARBA" id="ARBA00023136"/>
    </source>
</evidence>
<keyword evidence="12 21" id="KW-0547">Nucleotide-binding</keyword>
<evidence type="ECO:0000256" key="1">
    <source>
        <dbReference type="ARBA" id="ARBA00004162"/>
    </source>
</evidence>
<dbReference type="eggNOG" id="ENOG502QPYS">
    <property type="taxonomic scope" value="Eukaryota"/>
</dbReference>
<dbReference type="InterPro" id="IPR008271">
    <property type="entry name" value="Ser/Thr_kinase_AS"/>
</dbReference>
<dbReference type="InterPro" id="IPR032675">
    <property type="entry name" value="LRR_dom_sf"/>
</dbReference>
<evidence type="ECO:0000256" key="9">
    <source>
        <dbReference type="ARBA" id="ARBA00022692"/>
    </source>
</evidence>
<evidence type="ECO:0000256" key="13">
    <source>
        <dbReference type="ARBA" id="ARBA00022777"/>
    </source>
</evidence>
<dbReference type="FunFam" id="3.80.10.10:FF:000288">
    <property type="entry name" value="LRR receptor-like serine/threonine-protein kinase EFR"/>
    <property type="match status" value="1"/>
</dbReference>
<evidence type="ECO:0000256" key="12">
    <source>
        <dbReference type="ARBA" id="ARBA00022741"/>
    </source>
</evidence>
<dbReference type="InterPro" id="IPR003591">
    <property type="entry name" value="Leu-rich_rpt_typical-subtyp"/>
</dbReference>
<evidence type="ECO:0000256" key="15">
    <source>
        <dbReference type="ARBA" id="ARBA00022989"/>
    </source>
</evidence>
<accession>W1PV14</accession>
<evidence type="ECO:0000256" key="20">
    <source>
        <dbReference type="ARBA" id="ARBA00048679"/>
    </source>
</evidence>
<keyword evidence="8" id="KW-0808">Transferase</keyword>
<dbReference type="FunFam" id="3.80.10.10:FF:000383">
    <property type="entry name" value="Leucine-rich repeat receptor protein kinase EMS1"/>
    <property type="match status" value="1"/>
</dbReference>
<comment type="similarity">
    <text evidence="2">Belongs to the protein kinase superfamily. Ser/Thr protein kinase family.</text>
</comment>
<keyword evidence="26" id="KW-1185">Reference proteome</keyword>
<comment type="catalytic activity">
    <reaction evidence="20">
        <text>L-seryl-[protein] + ATP = O-phospho-L-seryl-[protein] + ADP + H(+)</text>
        <dbReference type="Rhea" id="RHEA:17989"/>
        <dbReference type="Rhea" id="RHEA-COMP:9863"/>
        <dbReference type="Rhea" id="RHEA-COMP:11604"/>
        <dbReference type="ChEBI" id="CHEBI:15378"/>
        <dbReference type="ChEBI" id="CHEBI:29999"/>
        <dbReference type="ChEBI" id="CHEBI:30616"/>
        <dbReference type="ChEBI" id="CHEBI:83421"/>
        <dbReference type="ChEBI" id="CHEBI:456216"/>
        <dbReference type="EC" id="2.7.11.1"/>
    </reaction>
</comment>
<evidence type="ECO:0000256" key="21">
    <source>
        <dbReference type="PROSITE-ProRule" id="PRU10141"/>
    </source>
</evidence>
<keyword evidence="14 21" id="KW-0067">ATP-binding</keyword>
<dbReference type="InterPro" id="IPR013210">
    <property type="entry name" value="LRR_N_plant-typ"/>
</dbReference>
<organism evidence="25 26">
    <name type="scientific">Amborella trichopoda</name>
    <dbReference type="NCBI Taxonomy" id="13333"/>
    <lineage>
        <taxon>Eukaryota</taxon>
        <taxon>Viridiplantae</taxon>
        <taxon>Streptophyta</taxon>
        <taxon>Embryophyta</taxon>
        <taxon>Tracheophyta</taxon>
        <taxon>Spermatophyta</taxon>
        <taxon>Magnoliopsida</taxon>
        <taxon>Amborellales</taxon>
        <taxon>Amborellaceae</taxon>
        <taxon>Amborella</taxon>
    </lineage>
</organism>
<dbReference type="SMART" id="SM00369">
    <property type="entry name" value="LRR_TYP"/>
    <property type="match status" value="12"/>
</dbReference>
<dbReference type="InterPro" id="IPR017441">
    <property type="entry name" value="Protein_kinase_ATP_BS"/>
</dbReference>
<dbReference type="InterPro" id="IPR011009">
    <property type="entry name" value="Kinase-like_dom_sf"/>
</dbReference>
<dbReference type="PROSITE" id="PS00108">
    <property type="entry name" value="PROTEIN_KINASE_ST"/>
    <property type="match status" value="1"/>
</dbReference>
<evidence type="ECO:0000256" key="23">
    <source>
        <dbReference type="SAM" id="SignalP"/>
    </source>
</evidence>
<evidence type="ECO:0000256" key="8">
    <source>
        <dbReference type="ARBA" id="ARBA00022679"/>
    </source>
</evidence>
<evidence type="ECO:0000259" key="24">
    <source>
        <dbReference type="PROSITE" id="PS50011"/>
    </source>
</evidence>
<keyword evidence="17" id="KW-0675">Receptor</keyword>
<gene>
    <name evidence="25" type="ORF">AMTR_s00022p00151480</name>
</gene>
<feature type="chain" id="PRO_5004807759" description="non-specific serine/threonine protein kinase" evidence="23">
    <location>
        <begin position="19"/>
        <end position="1058"/>
    </location>
</feature>
<evidence type="ECO:0000256" key="10">
    <source>
        <dbReference type="ARBA" id="ARBA00022729"/>
    </source>
</evidence>
<dbReference type="FunFam" id="3.80.10.10:FF:000041">
    <property type="entry name" value="LRR receptor-like serine/threonine-protein kinase ERECTA"/>
    <property type="match status" value="1"/>
</dbReference>
<dbReference type="Gene3D" id="1.10.510.10">
    <property type="entry name" value="Transferase(Phosphotransferase) domain 1"/>
    <property type="match status" value="1"/>
</dbReference>
<evidence type="ECO:0000256" key="14">
    <source>
        <dbReference type="ARBA" id="ARBA00022840"/>
    </source>
</evidence>
<evidence type="ECO:0000256" key="2">
    <source>
        <dbReference type="ARBA" id="ARBA00008684"/>
    </source>
</evidence>
<evidence type="ECO:0000313" key="26">
    <source>
        <dbReference type="Proteomes" id="UP000017836"/>
    </source>
</evidence>
<proteinExistence type="inferred from homology"/>
<feature type="signal peptide" evidence="23">
    <location>
        <begin position="1"/>
        <end position="18"/>
    </location>
</feature>
<comment type="subcellular location">
    <subcellularLocation>
        <location evidence="1">Cell membrane</location>
        <topology evidence="1">Single-pass membrane protein</topology>
    </subcellularLocation>
</comment>
<dbReference type="Gene3D" id="3.30.200.20">
    <property type="entry name" value="Phosphorylase Kinase, domain 1"/>
    <property type="match status" value="1"/>
</dbReference>
<evidence type="ECO:0000256" key="3">
    <source>
        <dbReference type="ARBA" id="ARBA00012513"/>
    </source>
</evidence>
<keyword evidence="15 22" id="KW-1133">Transmembrane helix</keyword>
<dbReference type="GO" id="GO:0005524">
    <property type="term" value="F:ATP binding"/>
    <property type="evidence" value="ECO:0007669"/>
    <property type="project" value="UniProtKB-UniRule"/>
</dbReference>
<dbReference type="EC" id="2.7.11.1" evidence="3"/>
<reference evidence="26" key="1">
    <citation type="journal article" date="2013" name="Science">
        <title>The Amborella genome and the evolution of flowering plants.</title>
        <authorList>
            <consortium name="Amborella Genome Project"/>
        </authorList>
    </citation>
    <scope>NUCLEOTIDE SEQUENCE [LARGE SCALE GENOMIC DNA]</scope>
</reference>
<dbReference type="FunFam" id="3.80.10.10:FF:000129">
    <property type="entry name" value="Leucine-rich repeat receptor-like kinase"/>
    <property type="match status" value="1"/>
</dbReference>
<feature type="binding site" evidence="21">
    <location>
        <position position="788"/>
    </location>
    <ligand>
        <name>ATP</name>
        <dbReference type="ChEBI" id="CHEBI:30616"/>
    </ligand>
</feature>
<dbReference type="Pfam" id="PF07714">
    <property type="entry name" value="PK_Tyr_Ser-Thr"/>
    <property type="match status" value="1"/>
</dbReference>
<keyword evidence="16 22" id="KW-0472">Membrane</keyword>
<evidence type="ECO:0000313" key="25">
    <source>
        <dbReference type="EMBL" id="ERN11551.1"/>
    </source>
</evidence>
<evidence type="ECO:0000256" key="4">
    <source>
        <dbReference type="ARBA" id="ARBA00022475"/>
    </source>
</evidence>
<dbReference type="Pfam" id="PF13855">
    <property type="entry name" value="LRR_8"/>
    <property type="match status" value="2"/>
</dbReference>
<evidence type="ECO:0000256" key="22">
    <source>
        <dbReference type="SAM" id="Phobius"/>
    </source>
</evidence>
<dbReference type="HOGENOM" id="CLU_000288_22_0_1"/>
<name>W1PV14_AMBTC</name>
<evidence type="ECO:0000256" key="19">
    <source>
        <dbReference type="ARBA" id="ARBA00047899"/>
    </source>
</evidence>
<dbReference type="PANTHER" id="PTHR48056:SF73">
    <property type="entry name" value="LRR RECEPTOR-LIKE SERINE_THREONINE-PROTEIN KINASE EFR"/>
    <property type="match status" value="1"/>
</dbReference>
<dbReference type="InterPro" id="IPR001611">
    <property type="entry name" value="Leu-rich_rpt"/>
</dbReference>
<evidence type="ECO:0000256" key="7">
    <source>
        <dbReference type="ARBA" id="ARBA00022614"/>
    </source>
</evidence>
<evidence type="ECO:0000256" key="18">
    <source>
        <dbReference type="ARBA" id="ARBA00023180"/>
    </source>
</evidence>
<dbReference type="SUPFAM" id="SSF52058">
    <property type="entry name" value="L domain-like"/>
    <property type="match status" value="1"/>
</dbReference>
<dbReference type="Pfam" id="PF00560">
    <property type="entry name" value="LRR_1"/>
    <property type="match status" value="6"/>
</dbReference>
<dbReference type="InterPro" id="IPR001245">
    <property type="entry name" value="Ser-Thr/Tyr_kinase_cat_dom"/>
</dbReference>
<dbReference type="OrthoDB" id="676979at2759"/>
<dbReference type="SUPFAM" id="SSF52047">
    <property type="entry name" value="RNI-like"/>
    <property type="match status" value="1"/>
</dbReference>
<keyword evidence="10 23" id="KW-0732">Signal</keyword>
<dbReference type="Pfam" id="PF08263">
    <property type="entry name" value="LRRNT_2"/>
    <property type="match status" value="1"/>
</dbReference>
<dbReference type="Proteomes" id="UP000017836">
    <property type="component" value="Unassembled WGS sequence"/>
</dbReference>
<dbReference type="GO" id="GO:0004674">
    <property type="term" value="F:protein serine/threonine kinase activity"/>
    <property type="evidence" value="ECO:0007669"/>
    <property type="project" value="UniProtKB-KW"/>
</dbReference>
<keyword evidence="11" id="KW-0677">Repeat</keyword>
<keyword evidence="6" id="KW-0597">Phosphoprotein</keyword>
<keyword evidence="18" id="KW-0325">Glycoprotein</keyword>
<dbReference type="SMART" id="SM00220">
    <property type="entry name" value="S_TKc"/>
    <property type="match status" value="1"/>
</dbReference>
<evidence type="ECO:0000256" key="17">
    <source>
        <dbReference type="ARBA" id="ARBA00023170"/>
    </source>
</evidence>
<dbReference type="SUPFAM" id="SSF56112">
    <property type="entry name" value="Protein kinase-like (PK-like)"/>
    <property type="match status" value="1"/>
</dbReference>
<keyword evidence="7" id="KW-0433">Leucine-rich repeat</keyword>